<evidence type="ECO:0008006" key="3">
    <source>
        <dbReference type="Google" id="ProtNLM"/>
    </source>
</evidence>
<gene>
    <name evidence="1" type="ORF">P4R38_00200</name>
</gene>
<dbReference type="SUPFAM" id="SSF88723">
    <property type="entry name" value="PIN domain-like"/>
    <property type="match status" value="1"/>
</dbReference>
<accession>A0ABT6C2B6</accession>
<dbReference type="InterPro" id="IPR029060">
    <property type="entry name" value="PIN-like_dom_sf"/>
</dbReference>
<dbReference type="Proteomes" id="UP001528912">
    <property type="component" value="Unassembled WGS sequence"/>
</dbReference>
<dbReference type="EMBL" id="JAROAV010000001">
    <property type="protein sequence ID" value="MDF8262663.1"/>
    <property type="molecule type" value="Genomic_DNA"/>
</dbReference>
<evidence type="ECO:0000313" key="2">
    <source>
        <dbReference type="Proteomes" id="UP001528912"/>
    </source>
</evidence>
<reference evidence="1 2" key="1">
    <citation type="submission" date="2023-03" db="EMBL/GenBank/DDBJ databases">
        <title>YIM 133296 draft genome.</title>
        <authorList>
            <person name="Xiong L."/>
        </authorList>
    </citation>
    <scope>NUCLEOTIDE SEQUENCE [LARGE SCALE GENOMIC DNA]</scope>
    <source>
        <strain evidence="1 2">YIM 133296</strain>
    </source>
</reference>
<protein>
    <recommendedName>
        <fullName evidence="3">PIN domain-containing protein</fullName>
    </recommendedName>
</protein>
<proteinExistence type="predicted"/>
<comment type="caution">
    <text evidence="1">The sequence shown here is derived from an EMBL/GenBank/DDBJ whole genome shotgun (WGS) entry which is preliminary data.</text>
</comment>
<evidence type="ECO:0000313" key="1">
    <source>
        <dbReference type="EMBL" id="MDF8262663.1"/>
    </source>
</evidence>
<keyword evidence="2" id="KW-1185">Reference proteome</keyword>
<dbReference type="RefSeq" id="WP_275237261.1">
    <property type="nucleotide sequence ID" value="NZ_JARFJC010000014.1"/>
</dbReference>
<sequence>MRVLLDTQVLLLDTLPLLHRDPFDRMLVAQAMCEDIPFLTVDPRCLEYDVPTL</sequence>
<organism evidence="1 2">
    <name type="scientific">Luteipulveratus flavus</name>
    <dbReference type="NCBI Taxonomy" id="3031728"/>
    <lineage>
        <taxon>Bacteria</taxon>
        <taxon>Bacillati</taxon>
        <taxon>Actinomycetota</taxon>
        <taxon>Actinomycetes</taxon>
        <taxon>Micrococcales</taxon>
        <taxon>Dermacoccaceae</taxon>
        <taxon>Luteipulveratus</taxon>
    </lineage>
</organism>
<name>A0ABT6C2B6_9MICO</name>